<feature type="transmembrane region" description="Helical" evidence="1">
    <location>
        <begin position="69"/>
        <end position="91"/>
    </location>
</feature>
<organism evidence="3 4">
    <name type="scientific">Suhomyces tanzawaensis NRRL Y-17324</name>
    <dbReference type="NCBI Taxonomy" id="984487"/>
    <lineage>
        <taxon>Eukaryota</taxon>
        <taxon>Fungi</taxon>
        <taxon>Dikarya</taxon>
        <taxon>Ascomycota</taxon>
        <taxon>Saccharomycotina</taxon>
        <taxon>Pichiomycetes</taxon>
        <taxon>Debaryomycetaceae</taxon>
        <taxon>Suhomyces</taxon>
    </lineage>
</organism>
<feature type="domain" description="BAG" evidence="2">
    <location>
        <begin position="112"/>
        <end position="197"/>
    </location>
</feature>
<protein>
    <submittedName>
        <fullName evidence="3">BAG domain-containing protein</fullName>
    </submittedName>
</protein>
<evidence type="ECO:0000313" key="4">
    <source>
        <dbReference type="Proteomes" id="UP000094285"/>
    </source>
</evidence>
<proteinExistence type="predicted"/>
<keyword evidence="1" id="KW-0812">Transmembrane</keyword>
<dbReference type="SMART" id="SM00264">
    <property type="entry name" value="BAG"/>
    <property type="match status" value="1"/>
</dbReference>
<dbReference type="AlphaFoldDB" id="A0A1E4SHM7"/>
<dbReference type="RefSeq" id="XP_020064109.1">
    <property type="nucleotide sequence ID" value="XM_020210839.1"/>
</dbReference>
<dbReference type="OrthoDB" id="417450at2759"/>
<evidence type="ECO:0000256" key="1">
    <source>
        <dbReference type="SAM" id="Phobius"/>
    </source>
</evidence>
<keyword evidence="1" id="KW-0472">Membrane</keyword>
<dbReference type="Pfam" id="PF02179">
    <property type="entry name" value="BAG"/>
    <property type="match status" value="1"/>
</dbReference>
<dbReference type="GO" id="GO:0051087">
    <property type="term" value="F:protein-folding chaperone binding"/>
    <property type="evidence" value="ECO:0007669"/>
    <property type="project" value="InterPro"/>
</dbReference>
<keyword evidence="4" id="KW-1185">Reference proteome</keyword>
<accession>A0A1E4SHM7</accession>
<dbReference type="STRING" id="984487.A0A1E4SHM7"/>
<dbReference type="InterPro" id="IPR036533">
    <property type="entry name" value="BAG_dom_sf"/>
</dbReference>
<dbReference type="Proteomes" id="UP000094285">
    <property type="component" value="Unassembled WGS sequence"/>
</dbReference>
<dbReference type="SUPFAM" id="SSF63491">
    <property type="entry name" value="BAG domain"/>
    <property type="match status" value="1"/>
</dbReference>
<sequence length="202" mass="23320">MDQIEQIKAKWPVVLDELKGYLDHAKQVGHPTRVFEHGKAILEGVKKHGVIQEYTTRVEITPLDAKLALGAYVAAGTLLVFGTLYSLYSVLSGPPTKTKKKAKKRLTKAQKANKFIQEILDNVESTFVPEIDEYIENYQSLKSEDVQYKYNYFNEMLLKEIMKLDGVEVGDNEVLRTNRKKVIKFIQDHQKRLDKFKKEVKF</sequence>
<evidence type="ECO:0000259" key="2">
    <source>
        <dbReference type="PROSITE" id="PS51035"/>
    </source>
</evidence>
<dbReference type="EMBL" id="KV453912">
    <property type="protein sequence ID" value="ODV78987.1"/>
    <property type="molecule type" value="Genomic_DNA"/>
</dbReference>
<dbReference type="PROSITE" id="PS51035">
    <property type="entry name" value="BAG"/>
    <property type="match status" value="1"/>
</dbReference>
<dbReference type="GeneID" id="30984975"/>
<keyword evidence="1" id="KW-1133">Transmembrane helix</keyword>
<reference evidence="4" key="1">
    <citation type="submission" date="2016-05" db="EMBL/GenBank/DDBJ databases">
        <title>Comparative genomics of biotechnologically important yeasts.</title>
        <authorList>
            <consortium name="DOE Joint Genome Institute"/>
            <person name="Riley R."/>
            <person name="Haridas S."/>
            <person name="Wolfe K.H."/>
            <person name="Lopes M.R."/>
            <person name="Hittinger C.T."/>
            <person name="Goker M."/>
            <person name="Salamov A."/>
            <person name="Wisecaver J."/>
            <person name="Long T.M."/>
            <person name="Aerts A.L."/>
            <person name="Barry K."/>
            <person name="Choi C."/>
            <person name="Clum A."/>
            <person name="Coughlan A.Y."/>
            <person name="Deshpande S."/>
            <person name="Douglass A.P."/>
            <person name="Hanson S.J."/>
            <person name="Klenk H.-P."/>
            <person name="Labutti K."/>
            <person name="Lapidus A."/>
            <person name="Lindquist E."/>
            <person name="Lipzen A."/>
            <person name="Meier-Kolthoff J.P."/>
            <person name="Ohm R.A."/>
            <person name="Otillar R.P."/>
            <person name="Pangilinan J."/>
            <person name="Peng Y."/>
            <person name="Rokas A."/>
            <person name="Rosa C.A."/>
            <person name="Scheuner C."/>
            <person name="Sibirny A.A."/>
            <person name="Slot J.C."/>
            <person name="Stielow J.B."/>
            <person name="Sun H."/>
            <person name="Kurtzman C.P."/>
            <person name="Blackwell M."/>
            <person name="Grigoriev I.V."/>
            <person name="Jeffries T.W."/>
        </authorList>
    </citation>
    <scope>NUCLEOTIDE SEQUENCE [LARGE SCALE GENOMIC DNA]</scope>
    <source>
        <strain evidence="4">NRRL Y-17324</strain>
    </source>
</reference>
<dbReference type="InterPro" id="IPR003103">
    <property type="entry name" value="BAG_domain"/>
</dbReference>
<evidence type="ECO:0000313" key="3">
    <source>
        <dbReference type="EMBL" id="ODV78987.1"/>
    </source>
</evidence>
<name>A0A1E4SHM7_9ASCO</name>
<gene>
    <name evidence="3" type="ORF">CANTADRAFT_6183</name>
</gene>
<dbReference type="Gene3D" id="1.20.58.120">
    <property type="entry name" value="BAG domain"/>
    <property type="match status" value="1"/>
</dbReference>